<dbReference type="Proteomes" id="UP000234384">
    <property type="component" value="Unassembled WGS sequence"/>
</dbReference>
<dbReference type="AlphaFoldDB" id="A0A2I1K475"/>
<dbReference type="SUPFAM" id="SSF55315">
    <property type="entry name" value="L30e-like"/>
    <property type="match status" value="1"/>
</dbReference>
<keyword evidence="2" id="KW-0687">Ribonucleoprotein</keyword>
<dbReference type="GO" id="GO:0005840">
    <property type="term" value="C:ribosome"/>
    <property type="evidence" value="ECO:0007669"/>
    <property type="project" value="UniProtKB-KW"/>
</dbReference>
<gene>
    <name evidence="2" type="ORF">CYJ57_02135</name>
</gene>
<protein>
    <submittedName>
        <fullName evidence="2">50S ribosomal protein L7ae</fullName>
    </submittedName>
</protein>
<dbReference type="OrthoDB" id="9794863at2"/>
<accession>A0A2I1K475</accession>
<proteinExistence type="predicted"/>
<evidence type="ECO:0000313" key="3">
    <source>
        <dbReference type="Proteomes" id="UP000234384"/>
    </source>
</evidence>
<dbReference type="Gene3D" id="3.30.1330.30">
    <property type="match status" value="1"/>
</dbReference>
<dbReference type="RefSeq" id="WP_101953891.1">
    <property type="nucleotide sequence ID" value="NZ_PKHE01000003.1"/>
</dbReference>
<evidence type="ECO:0000259" key="1">
    <source>
        <dbReference type="Pfam" id="PF01248"/>
    </source>
</evidence>
<dbReference type="Pfam" id="PF01248">
    <property type="entry name" value="Ribosomal_L7Ae"/>
    <property type="match status" value="1"/>
</dbReference>
<comment type="caution">
    <text evidence="2">The sequence shown here is derived from an EMBL/GenBank/DDBJ whole genome shotgun (WGS) entry which is preliminary data.</text>
</comment>
<name>A0A2I1K475_9LACT</name>
<dbReference type="InterPro" id="IPR004038">
    <property type="entry name" value="Ribosomal_eL8/eL30/eS12/Gad45"/>
</dbReference>
<sequence length="107" mass="11928">MSQNKQLNMLGLALRAGQLIHGDEQVEAGVKNNQARVVILASDASEATIQRYQELCQRQNIPLNLTYDRYQISHAVGKARSVVAVTNQGMAKKFLSYEQESEDSYDA</sequence>
<dbReference type="EMBL" id="PKHE01000003">
    <property type="protein sequence ID" value="PKY90448.1"/>
    <property type="molecule type" value="Genomic_DNA"/>
</dbReference>
<dbReference type="InterPro" id="IPR029064">
    <property type="entry name" value="Ribosomal_eL30-like_sf"/>
</dbReference>
<keyword evidence="2" id="KW-0689">Ribosomal protein</keyword>
<organism evidence="2 3">
    <name type="scientific">Falseniella ignava</name>
    <dbReference type="NCBI Taxonomy" id="137730"/>
    <lineage>
        <taxon>Bacteria</taxon>
        <taxon>Bacillati</taxon>
        <taxon>Bacillota</taxon>
        <taxon>Bacilli</taxon>
        <taxon>Lactobacillales</taxon>
        <taxon>Aerococcaceae</taxon>
        <taxon>Falseniella</taxon>
    </lineage>
</organism>
<feature type="domain" description="Ribosomal protein eL8/eL30/eS12/Gadd45" evidence="1">
    <location>
        <begin position="9"/>
        <end position="93"/>
    </location>
</feature>
<reference evidence="2 3" key="1">
    <citation type="submission" date="2017-12" db="EMBL/GenBank/DDBJ databases">
        <title>Phylogenetic diversity of female urinary microbiome.</title>
        <authorList>
            <person name="Thomas-White K."/>
            <person name="Wolfe A.J."/>
        </authorList>
    </citation>
    <scope>NUCLEOTIDE SEQUENCE [LARGE SCALE GENOMIC DNA]</scope>
    <source>
        <strain evidence="2 3">UMB0898</strain>
    </source>
</reference>
<evidence type="ECO:0000313" key="2">
    <source>
        <dbReference type="EMBL" id="PKY90448.1"/>
    </source>
</evidence>